<comment type="caution">
    <text evidence="1">The sequence shown here is derived from an EMBL/GenBank/DDBJ whole genome shotgun (WGS) entry which is preliminary data.</text>
</comment>
<evidence type="ECO:0000313" key="2">
    <source>
        <dbReference type="Proteomes" id="UP000499080"/>
    </source>
</evidence>
<accession>A0A4Y2TL64</accession>
<keyword evidence="2" id="KW-1185">Reference proteome</keyword>
<organism evidence="1 2">
    <name type="scientific">Araneus ventricosus</name>
    <name type="common">Orbweaver spider</name>
    <name type="synonym">Epeira ventricosa</name>
    <dbReference type="NCBI Taxonomy" id="182803"/>
    <lineage>
        <taxon>Eukaryota</taxon>
        <taxon>Metazoa</taxon>
        <taxon>Ecdysozoa</taxon>
        <taxon>Arthropoda</taxon>
        <taxon>Chelicerata</taxon>
        <taxon>Arachnida</taxon>
        <taxon>Araneae</taxon>
        <taxon>Araneomorphae</taxon>
        <taxon>Entelegynae</taxon>
        <taxon>Araneoidea</taxon>
        <taxon>Araneidae</taxon>
        <taxon>Araneus</taxon>
    </lineage>
</organism>
<reference evidence="1 2" key="1">
    <citation type="journal article" date="2019" name="Sci. Rep.">
        <title>Orb-weaving spider Araneus ventricosus genome elucidates the spidroin gene catalogue.</title>
        <authorList>
            <person name="Kono N."/>
            <person name="Nakamura H."/>
            <person name="Ohtoshi R."/>
            <person name="Moran D.A.P."/>
            <person name="Shinohara A."/>
            <person name="Yoshida Y."/>
            <person name="Fujiwara M."/>
            <person name="Mori M."/>
            <person name="Tomita M."/>
            <person name="Arakawa K."/>
        </authorList>
    </citation>
    <scope>NUCLEOTIDE SEQUENCE [LARGE SCALE GENOMIC DNA]</scope>
</reference>
<dbReference type="EMBL" id="BGPR01029298">
    <property type="protein sequence ID" value="GBO01002.1"/>
    <property type="molecule type" value="Genomic_DNA"/>
</dbReference>
<sequence length="104" mass="11187">MNGRPFISYLSPKGPLMTTCTTVFSPLSEQQPAEIHPTSIEITWPVTAVLGVRVLKEGGIPFFIMLTSSPCFLGKVSLLIGRTSVSFFNGEIMIDRAGPNKSGA</sequence>
<proteinExistence type="predicted"/>
<name>A0A4Y2TL64_ARAVE</name>
<gene>
    <name evidence="1" type="ORF">AVEN_259169_1</name>
</gene>
<dbReference type="AlphaFoldDB" id="A0A4Y2TL64"/>
<evidence type="ECO:0000313" key="1">
    <source>
        <dbReference type="EMBL" id="GBO01002.1"/>
    </source>
</evidence>
<protein>
    <submittedName>
        <fullName evidence="1">Uncharacterized protein</fullName>
    </submittedName>
</protein>
<dbReference type="Proteomes" id="UP000499080">
    <property type="component" value="Unassembled WGS sequence"/>
</dbReference>